<reference evidence="10" key="1">
    <citation type="journal article" date="2014" name="Int. J. Syst. Evol. Microbiol.">
        <title>Complete genome sequence of Corynebacterium casei LMG S-19264T (=DSM 44701T), isolated from a smear-ripened cheese.</title>
        <authorList>
            <consortium name="US DOE Joint Genome Institute (JGI-PGF)"/>
            <person name="Walter F."/>
            <person name="Albersmeier A."/>
            <person name="Kalinowski J."/>
            <person name="Ruckert C."/>
        </authorList>
    </citation>
    <scope>NUCLEOTIDE SEQUENCE</scope>
    <source>
        <strain evidence="10">KCTC 12870</strain>
    </source>
</reference>
<dbReference type="RefSeq" id="WP_189515307.1">
    <property type="nucleotide sequence ID" value="NZ_BMXG01000014.1"/>
</dbReference>
<dbReference type="GO" id="GO:0005829">
    <property type="term" value="C:cytosol"/>
    <property type="evidence" value="ECO:0007669"/>
    <property type="project" value="TreeGrafter"/>
</dbReference>
<dbReference type="InterPro" id="IPR022675">
    <property type="entry name" value="G6P_DH_C"/>
</dbReference>
<dbReference type="InterPro" id="IPR022674">
    <property type="entry name" value="G6P_DH_NAD-bd"/>
</dbReference>
<dbReference type="SUPFAM" id="SSF55347">
    <property type="entry name" value="Glyceraldehyde-3-phosphate dehydrogenase-like, C-terminal domain"/>
    <property type="match status" value="1"/>
</dbReference>
<feature type="binding site" evidence="7">
    <location>
        <position position="208"/>
    </location>
    <ligand>
        <name>substrate</name>
    </ligand>
</feature>
<dbReference type="UniPathway" id="UPA00115">
    <property type="reaction ID" value="UER00408"/>
</dbReference>
<dbReference type="InterPro" id="IPR036291">
    <property type="entry name" value="NAD(P)-bd_dom_sf"/>
</dbReference>
<feature type="domain" description="Glucose-6-phosphate dehydrogenase NAD-binding" evidence="8">
    <location>
        <begin position="28"/>
        <end position="212"/>
    </location>
</feature>
<dbReference type="GO" id="GO:0009051">
    <property type="term" value="P:pentose-phosphate shunt, oxidative branch"/>
    <property type="evidence" value="ECO:0007669"/>
    <property type="project" value="TreeGrafter"/>
</dbReference>
<proteinExistence type="inferred from homology"/>
<dbReference type="PROSITE" id="PS00069">
    <property type="entry name" value="G6P_DEHYDROGENASE"/>
    <property type="match status" value="1"/>
</dbReference>
<feature type="domain" description="Glucose-6-phosphate dehydrogenase C-terminal" evidence="9">
    <location>
        <begin position="215"/>
        <end position="513"/>
    </location>
</feature>
<dbReference type="Pfam" id="PF00479">
    <property type="entry name" value="G6PD_N"/>
    <property type="match status" value="1"/>
</dbReference>
<evidence type="ECO:0000259" key="8">
    <source>
        <dbReference type="Pfam" id="PF00479"/>
    </source>
</evidence>
<evidence type="ECO:0000256" key="5">
    <source>
        <dbReference type="ARBA" id="ARBA00023002"/>
    </source>
</evidence>
<feature type="binding site" evidence="7">
    <location>
        <position position="65"/>
    </location>
    <ligand>
        <name>NADP(+)</name>
        <dbReference type="ChEBI" id="CHEBI:58349"/>
    </ligand>
</feature>
<evidence type="ECO:0000256" key="6">
    <source>
        <dbReference type="ARBA" id="ARBA00023277"/>
    </source>
</evidence>
<protein>
    <recommendedName>
        <fullName evidence="7">Glucose-6-phosphate 1-dehydrogenase</fullName>
        <shortName evidence="7">G6PD</shortName>
        <ecNumber evidence="7">1.1.1.49</ecNumber>
    </recommendedName>
</protein>
<keyword evidence="11" id="KW-1185">Reference proteome</keyword>
<name>A0A8J3GFE4_9BACT</name>
<dbReference type="InterPro" id="IPR019796">
    <property type="entry name" value="G6P_DH_AS"/>
</dbReference>
<feature type="binding site" evidence="7">
    <location>
        <position position="365"/>
    </location>
    <ligand>
        <name>substrate</name>
    </ligand>
</feature>
<dbReference type="SUPFAM" id="SSF51735">
    <property type="entry name" value="NAD(P)-binding Rossmann-fold domains"/>
    <property type="match status" value="1"/>
</dbReference>
<dbReference type="PIRSF" id="PIRSF000110">
    <property type="entry name" value="G6PD"/>
    <property type="match status" value="1"/>
</dbReference>
<dbReference type="PANTHER" id="PTHR23429:SF0">
    <property type="entry name" value="GLUCOSE-6-PHOSPHATE 1-DEHYDROGENASE"/>
    <property type="match status" value="1"/>
</dbReference>
<sequence>MLDTDASDRHPFLQGLSKHRGAPPTVIVIFGASGDLTSRKLIPALYNLGLDNLLPRDFHLIGYGRKPIPDEDFRNDSEAALKEFSRRPLSDELWKHLRPNISYHAGGYDDLKAFESLREKLLAIEKEVGRDVQFLFYISTPPSVFKPILENLGASGLAKHGEESDLASKVIIEKPFGRDLATAQELNTIITNEFDEKQVYRIDHYLGKETVQDLMVLRFANSIFEPLWNRNYVECVQITVAENLGVGTRGGYYDQSGATRDMLQNHTMQLLALTAMEPPVSLSAEDIRDEKVKLLKAIQPMKTGPDGDVVRAQYGEGLIDGERVPAYMQEKDIPATSCTETFAALRMSIDNWRWQGVPFYLRSGKRLARRVSEIAIQFKQASGSLFSDPARFDLASNTLVIQIQPDEGVTLLMNSKIPGLETRTQPVKMHFRYATTFGSNTPEAYERLILDAMVGDSTLFIRGDETETSWKLYTPILDHWAECGRKGLDSYTSGSWGPLAADRLLWEGKHEWRRAGP</sequence>
<dbReference type="EMBL" id="BMXG01000014">
    <property type="protein sequence ID" value="GHC05623.1"/>
    <property type="molecule type" value="Genomic_DNA"/>
</dbReference>
<dbReference type="NCBIfam" id="TIGR00871">
    <property type="entry name" value="zwf"/>
    <property type="match status" value="1"/>
</dbReference>
<evidence type="ECO:0000256" key="2">
    <source>
        <dbReference type="ARBA" id="ARBA00009975"/>
    </source>
</evidence>
<evidence type="ECO:0000256" key="3">
    <source>
        <dbReference type="ARBA" id="ARBA00022526"/>
    </source>
</evidence>
<dbReference type="PANTHER" id="PTHR23429">
    <property type="entry name" value="GLUCOSE-6-PHOSPHATE 1-DEHYDROGENASE G6PD"/>
    <property type="match status" value="1"/>
</dbReference>
<organism evidence="10 11">
    <name type="scientific">Cerasicoccus arenae</name>
    <dbReference type="NCBI Taxonomy" id="424488"/>
    <lineage>
        <taxon>Bacteria</taxon>
        <taxon>Pseudomonadati</taxon>
        <taxon>Verrucomicrobiota</taxon>
        <taxon>Opitutia</taxon>
        <taxon>Puniceicoccales</taxon>
        <taxon>Cerasicoccaceae</taxon>
        <taxon>Cerasicoccus</taxon>
    </lineage>
</organism>
<comment type="caution">
    <text evidence="10">The sequence shown here is derived from an EMBL/GenBank/DDBJ whole genome shotgun (WGS) entry which is preliminary data.</text>
</comment>
<keyword evidence="6 7" id="KW-0119">Carbohydrate metabolism</keyword>
<dbReference type="Proteomes" id="UP000642829">
    <property type="component" value="Unassembled WGS sequence"/>
</dbReference>
<feature type="binding site" evidence="7">
    <location>
        <position position="261"/>
    </location>
    <ligand>
        <name>substrate</name>
    </ligand>
</feature>
<dbReference type="AlphaFoldDB" id="A0A8J3GFE4"/>
<comment type="caution">
    <text evidence="7">Lacks conserved residue(s) required for the propagation of feature annotation.</text>
</comment>
<comment type="similarity">
    <text evidence="2 7">Belongs to the glucose-6-phosphate dehydrogenase family.</text>
</comment>
<dbReference type="Pfam" id="PF02781">
    <property type="entry name" value="G6PD_C"/>
    <property type="match status" value="1"/>
</dbReference>
<comment type="catalytic activity">
    <reaction evidence="7">
        <text>D-glucose 6-phosphate + NADP(+) = 6-phospho-D-glucono-1,5-lactone + NADPH + H(+)</text>
        <dbReference type="Rhea" id="RHEA:15841"/>
        <dbReference type="ChEBI" id="CHEBI:15378"/>
        <dbReference type="ChEBI" id="CHEBI:57783"/>
        <dbReference type="ChEBI" id="CHEBI:57955"/>
        <dbReference type="ChEBI" id="CHEBI:58349"/>
        <dbReference type="ChEBI" id="CHEBI:61548"/>
        <dbReference type="EC" id="1.1.1.49"/>
    </reaction>
</comment>
<dbReference type="Gene3D" id="3.40.50.720">
    <property type="entry name" value="NAD(P)-binding Rossmann-like Domain"/>
    <property type="match status" value="1"/>
</dbReference>
<dbReference type="PRINTS" id="PR00079">
    <property type="entry name" value="G6PDHDRGNASE"/>
</dbReference>
<keyword evidence="4 7" id="KW-0521">NADP</keyword>
<comment type="pathway">
    <text evidence="1 7">Carbohydrate degradation; pentose phosphate pathway; D-ribulose 5-phosphate from D-glucose 6-phosphate (oxidative stage): step 1/3.</text>
</comment>
<evidence type="ECO:0000313" key="10">
    <source>
        <dbReference type="EMBL" id="GHC05623.1"/>
    </source>
</evidence>
<gene>
    <name evidence="7 10" type="primary">zwf</name>
    <name evidence="10" type="ORF">GCM10007047_23210</name>
</gene>
<evidence type="ECO:0000256" key="1">
    <source>
        <dbReference type="ARBA" id="ARBA00004937"/>
    </source>
</evidence>
<reference evidence="10" key="2">
    <citation type="submission" date="2020-09" db="EMBL/GenBank/DDBJ databases">
        <authorList>
            <person name="Sun Q."/>
            <person name="Kim S."/>
        </authorList>
    </citation>
    <scope>NUCLEOTIDE SEQUENCE</scope>
    <source>
        <strain evidence="10">KCTC 12870</strain>
    </source>
</reference>
<evidence type="ECO:0000256" key="7">
    <source>
        <dbReference type="HAMAP-Rule" id="MF_00966"/>
    </source>
</evidence>
<evidence type="ECO:0000259" key="9">
    <source>
        <dbReference type="Pfam" id="PF02781"/>
    </source>
</evidence>
<dbReference type="Gene3D" id="3.30.360.10">
    <property type="entry name" value="Dihydrodipicolinate Reductase, domain 2"/>
    <property type="match status" value="1"/>
</dbReference>
<evidence type="ECO:0000313" key="11">
    <source>
        <dbReference type="Proteomes" id="UP000642829"/>
    </source>
</evidence>
<dbReference type="GO" id="GO:0050661">
    <property type="term" value="F:NADP binding"/>
    <property type="evidence" value="ECO:0007669"/>
    <property type="project" value="UniProtKB-UniRule"/>
</dbReference>
<keyword evidence="3 7" id="KW-0313">Glucose metabolism</keyword>
<keyword evidence="5 7" id="KW-0560">Oxidoreductase</keyword>
<dbReference type="HAMAP" id="MF_00966">
    <property type="entry name" value="G6PD"/>
    <property type="match status" value="1"/>
</dbReference>
<feature type="active site" description="Proton acceptor" evidence="7">
    <location>
        <position position="266"/>
    </location>
</feature>
<feature type="binding site" evidence="7">
    <location>
        <position position="242"/>
    </location>
    <ligand>
        <name>substrate</name>
    </ligand>
</feature>
<evidence type="ECO:0000256" key="4">
    <source>
        <dbReference type="ARBA" id="ARBA00022857"/>
    </source>
</evidence>
<dbReference type="GO" id="GO:0006006">
    <property type="term" value="P:glucose metabolic process"/>
    <property type="evidence" value="ECO:0007669"/>
    <property type="project" value="UniProtKB-KW"/>
</dbReference>
<feature type="binding site" evidence="7">
    <location>
        <position position="204"/>
    </location>
    <ligand>
        <name>substrate</name>
    </ligand>
</feature>
<comment type="function">
    <text evidence="7">Catalyzes the oxidation of glucose 6-phosphate to 6-phosphogluconolactone.</text>
</comment>
<dbReference type="EC" id="1.1.1.49" evidence="7"/>
<accession>A0A8J3GFE4</accession>
<feature type="binding site" evidence="7">
    <location>
        <position position="174"/>
    </location>
    <ligand>
        <name>NADP(+)</name>
        <dbReference type="ChEBI" id="CHEBI:58349"/>
    </ligand>
</feature>
<dbReference type="GO" id="GO:0004345">
    <property type="term" value="F:glucose-6-phosphate dehydrogenase activity"/>
    <property type="evidence" value="ECO:0007669"/>
    <property type="project" value="UniProtKB-UniRule"/>
</dbReference>
<dbReference type="InterPro" id="IPR001282">
    <property type="entry name" value="G6P_DH"/>
</dbReference>